<accession>A0A2I0JPW8</accession>
<dbReference type="AlphaFoldDB" id="A0A2I0JPW8"/>
<evidence type="ECO:0000313" key="2">
    <source>
        <dbReference type="EMBL" id="PKI58349.1"/>
    </source>
</evidence>
<keyword evidence="3" id="KW-1185">Reference proteome</keyword>
<dbReference type="Proteomes" id="UP000233551">
    <property type="component" value="Unassembled WGS sequence"/>
</dbReference>
<evidence type="ECO:0000256" key="1">
    <source>
        <dbReference type="SAM" id="MobiDB-lite"/>
    </source>
</evidence>
<proteinExistence type="predicted"/>
<comment type="caution">
    <text evidence="2">The sequence shown here is derived from an EMBL/GenBank/DDBJ whole genome shotgun (WGS) entry which is preliminary data.</text>
</comment>
<protein>
    <submittedName>
        <fullName evidence="2">Uncharacterized protein</fullName>
    </submittedName>
</protein>
<gene>
    <name evidence="2" type="ORF">CRG98_021257</name>
</gene>
<organism evidence="2 3">
    <name type="scientific">Punica granatum</name>
    <name type="common">Pomegranate</name>
    <dbReference type="NCBI Taxonomy" id="22663"/>
    <lineage>
        <taxon>Eukaryota</taxon>
        <taxon>Viridiplantae</taxon>
        <taxon>Streptophyta</taxon>
        <taxon>Embryophyta</taxon>
        <taxon>Tracheophyta</taxon>
        <taxon>Spermatophyta</taxon>
        <taxon>Magnoliopsida</taxon>
        <taxon>eudicotyledons</taxon>
        <taxon>Gunneridae</taxon>
        <taxon>Pentapetalae</taxon>
        <taxon>rosids</taxon>
        <taxon>malvids</taxon>
        <taxon>Myrtales</taxon>
        <taxon>Lythraceae</taxon>
        <taxon>Punica</taxon>
    </lineage>
</organism>
<feature type="compositionally biased region" description="Basic and acidic residues" evidence="1">
    <location>
        <begin position="10"/>
        <end position="22"/>
    </location>
</feature>
<sequence>MRGRSPKVGPKPDEGPEPDVRPKPNVVNAGPEPDDGPKPNAVNTCSIRNCKRCKCKGQCWGTAQGAARRHAINVKSPNSSKSRVIYLDSGYEERVGEVFESRVTRLNAWKDARVQRMHIRVCTDVGFAGRHAGACASAWLGTREASGTREGAQACAQGVRGRAGKRATGARLALVTRE</sequence>
<name>A0A2I0JPW8_PUNGR</name>
<evidence type="ECO:0000313" key="3">
    <source>
        <dbReference type="Proteomes" id="UP000233551"/>
    </source>
</evidence>
<feature type="region of interest" description="Disordered" evidence="1">
    <location>
        <begin position="1"/>
        <end position="40"/>
    </location>
</feature>
<dbReference type="EMBL" id="PGOL01001403">
    <property type="protein sequence ID" value="PKI58349.1"/>
    <property type="molecule type" value="Genomic_DNA"/>
</dbReference>
<reference evidence="2 3" key="1">
    <citation type="submission" date="2017-11" db="EMBL/GenBank/DDBJ databases">
        <title>De-novo sequencing of pomegranate (Punica granatum L.) genome.</title>
        <authorList>
            <person name="Akparov Z."/>
            <person name="Amiraslanov A."/>
            <person name="Hajiyeva S."/>
            <person name="Abbasov M."/>
            <person name="Kaur K."/>
            <person name="Hamwieh A."/>
            <person name="Solovyev V."/>
            <person name="Salamov A."/>
            <person name="Braich B."/>
            <person name="Kosarev P."/>
            <person name="Mahmoud A."/>
            <person name="Hajiyev E."/>
            <person name="Babayeva S."/>
            <person name="Izzatullayeva V."/>
            <person name="Mammadov A."/>
            <person name="Mammadov A."/>
            <person name="Sharifova S."/>
            <person name="Ojaghi J."/>
            <person name="Eynullazada K."/>
            <person name="Bayramov B."/>
            <person name="Abdulazimova A."/>
            <person name="Shahmuradov I."/>
        </authorList>
    </citation>
    <scope>NUCLEOTIDE SEQUENCE [LARGE SCALE GENOMIC DNA]</scope>
    <source>
        <strain evidence="3">cv. AG2017</strain>
        <tissue evidence="2">Leaf</tissue>
    </source>
</reference>